<dbReference type="EMBL" id="CABD030000816">
    <property type="status" value="NOT_ANNOTATED_CDS"/>
    <property type="molecule type" value="Genomic_DNA"/>
</dbReference>
<dbReference type="Bgee" id="ENSGGOG00000006136">
    <property type="expression patterns" value="Expressed in adult mammalian kidney and 6 other cell types or tissues"/>
</dbReference>
<feature type="chain" id="PRO_5014124165" evidence="2">
    <location>
        <begin position="34"/>
        <end position="155"/>
    </location>
</feature>
<reference evidence="3" key="4">
    <citation type="submission" date="2025-09" db="UniProtKB">
        <authorList>
            <consortium name="Ensembl"/>
        </authorList>
    </citation>
    <scope>IDENTIFICATION</scope>
</reference>
<dbReference type="GeneTree" id="ENSGT00390000017402"/>
<gene>
    <name evidence="3" type="primary">AGTRAP</name>
</gene>
<dbReference type="Ensembl" id="ENSGGOT00000048691.1">
    <property type="protein sequence ID" value="ENSGGOP00000032024.1"/>
    <property type="gene ID" value="ENSGGOG00000006136.3"/>
</dbReference>
<organism evidence="3 4">
    <name type="scientific">Gorilla gorilla gorilla</name>
    <name type="common">Western lowland gorilla</name>
    <dbReference type="NCBI Taxonomy" id="9595"/>
    <lineage>
        <taxon>Eukaryota</taxon>
        <taxon>Metazoa</taxon>
        <taxon>Chordata</taxon>
        <taxon>Craniata</taxon>
        <taxon>Vertebrata</taxon>
        <taxon>Euteleostomi</taxon>
        <taxon>Mammalia</taxon>
        <taxon>Eutheria</taxon>
        <taxon>Euarchontoglires</taxon>
        <taxon>Primates</taxon>
        <taxon>Haplorrhini</taxon>
        <taxon>Catarrhini</taxon>
        <taxon>Hominidae</taxon>
        <taxon>Gorilla</taxon>
    </lineage>
</organism>
<sequence>MELPAVNLKVILLGHWLLTTCFWVACWPPSSWTSCTSASSTRGSASRTRAALAWAWPSSACCSSRSPAASSTTCTGSAEVSSWSTLVSLGLLRTVVPTRRLTQQRRPQIPLQSQRAGVKMPEGTEASHAAPGPAPGLPRAWEVVLGMLLTSVSWT</sequence>
<dbReference type="AlphaFoldDB" id="A0A2I2YAT4"/>
<evidence type="ECO:0000256" key="1">
    <source>
        <dbReference type="SAM" id="MobiDB-lite"/>
    </source>
</evidence>
<keyword evidence="4" id="KW-1185">Reference proteome</keyword>
<keyword evidence="2" id="KW-0732">Signal</keyword>
<feature type="compositionally biased region" description="Low complexity" evidence="1">
    <location>
        <begin position="103"/>
        <end position="112"/>
    </location>
</feature>
<dbReference type="Proteomes" id="UP000001519">
    <property type="component" value="Chromosome 1"/>
</dbReference>
<feature type="region of interest" description="Disordered" evidence="1">
    <location>
        <begin position="103"/>
        <end position="135"/>
    </location>
</feature>
<feature type="signal peptide" evidence="2">
    <location>
        <begin position="1"/>
        <end position="33"/>
    </location>
</feature>
<reference evidence="4" key="1">
    <citation type="submission" date="2011-05" db="EMBL/GenBank/DDBJ databases">
        <title>Insights into the evolution of the great apes provided by the gorilla genome.</title>
        <authorList>
            <person name="Scally A."/>
        </authorList>
    </citation>
    <scope>NUCLEOTIDE SEQUENCE [LARGE SCALE GENOMIC DNA]</scope>
</reference>
<evidence type="ECO:0000313" key="3">
    <source>
        <dbReference type="Ensembl" id="ENSGGOP00000032024.1"/>
    </source>
</evidence>
<protein>
    <submittedName>
        <fullName evidence="3">Angiotensin II receptor associated protein</fullName>
    </submittedName>
</protein>
<reference evidence="3 4" key="2">
    <citation type="journal article" date="2012" name="Nature">
        <title>Insights into hominid evolution from the gorilla genome sequence.</title>
        <authorList>
            <person name="Scally A."/>
            <person name="Dutheil J.Y."/>
            <person name="Hillier L.W."/>
            <person name="Jordan G.E."/>
            <person name="Goodhead I."/>
            <person name="Herrero J."/>
            <person name="Hobolth A."/>
            <person name="Lappalainen T."/>
            <person name="Mailund T."/>
            <person name="Marques-Bonet T."/>
            <person name="McCarthy S."/>
            <person name="Montgomery S.H."/>
            <person name="Schwalie P.C."/>
            <person name="Tang Y.A."/>
            <person name="Ward M.C."/>
            <person name="Xue Y."/>
            <person name="Yngvadottir B."/>
            <person name="Alkan C."/>
            <person name="Andersen L.N."/>
            <person name="Ayub Q."/>
            <person name="Ball E.V."/>
            <person name="Beal K."/>
            <person name="Bradley B.J."/>
            <person name="Chen Y."/>
            <person name="Clee C.M."/>
            <person name="Fitzgerald S."/>
            <person name="Graves T.A."/>
            <person name="Gu Y."/>
            <person name="Heath P."/>
            <person name="Heger A."/>
            <person name="Karakoc E."/>
            <person name="Kolb-Kokocinski A."/>
            <person name="Laird G.K."/>
            <person name="Lunter G."/>
            <person name="Meader S."/>
            <person name="Mort M."/>
            <person name="Mullikin J.C."/>
            <person name="Munch K."/>
            <person name="O'Connor T.D."/>
            <person name="Phillips A.D."/>
            <person name="Prado-Martinez J."/>
            <person name="Rogers A.S."/>
            <person name="Sajjadian S."/>
            <person name="Schmidt D."/>
            <person name="Shaw K."/>
            <person name="Simpson J.T."/>
            <person name="Stenson P.D."/>
            <person name="Turner D.J."/>
            <person name="Vigilant L."/>
            <person name="Vilella A.J."/>
            <person name="Whitener W."/>
            <person name="Zhu B."/>
            <person name="Cooper D.N."/>
            <person name="de Jong P."/>
            <person name="Dermitzakis E.T."/>
            <person name="Eichler E.E."/>
            <person name="Flicek P."/>
            <person name="Goldman N."/>
            <person name="Mundy N.I."/>
            <person name="Ning Z."/>
            <person name="Odom D.T."/>
            <person name="Ponting C.P."/>
            <person name="Quail M.A."/>
            <person name="Ryder O.A."/>
            <person name="Searle S.M."/>
            <person name="Warren W.C."/>
            <person name="Wilson R.K."/>
            <person name="Schierup M.H."/>
            <person name="Rogers J."/>
            <person name="Tyler-Smith C."/>
            <person name="Durbin R."/>
        </authorList>
    </citation>
    <scope>NUCLEOTIDE SEQUENCE [LARGE SCALE GENOMIC DNA]</scope>
</reference>
<reference evidence="3" key="3">
    <citation type="submission" date="2025-08" db="UniProtKB">
        <authorList>
            <consortium name="Ensembl"/>
        </authorList>
    </citation>
    <scope>IDENTIFICATION</scope>
</reference>
<evidence type="ECO:0000313" key="4">
    <source>
        <dbReference type="Proteomes" id="UP000001519"/>
    </source>
</evidence>
<name>A0A2I2YAT4_GORGO</name>
<accession>A0A2I2YAT4</accession>
<proteinExistence type="predicted"/>
<evidence type="ECO:0000256" key="2">
    <source>
        <dbReference type="SAM" id="SignalP"/>
    </source>
</evidence>